<dbReference type="EMBL" id="JASJOT010000046">
    <property type="protein sequence ID" value="MDJ1498398.1"/>
    <property type="molecule type" value="Genomic_DNA"/>
</dbReference>
<keyword evidence="2" id="KW-1185">Reference proteome</keyword>
<dbReference type="RefSeq" id="WP_314004790.1">
    <property type="nucleotide sequence ID" value="NZ_JASJOT010000046.1"/>
</dbReference>
<accession>A0ABT7CXE9</accession>
<gene>
    <name evidence="1" type="ORF">QNI19_36020</name>
</gene>
<evidence type="ECO:0000313" key="2">
    <source>
        <dbReference type="Proteomes" id="UP001228581"/>
    </source>
</evidence>
<proteinExistence type="predicted"/>
<name>A0ABT7CXE9_9BACT</name>
<protein>
    <submittedName>
        <fullName evidence="1">Uncharacterized protein</fullName>
    </submittedName>
</protein>
<organism evidence="1 2">
    <name type="scientific">Xanthocytophaga flava</name>
    <dbReference type="NCBI Taxonomy" id="3048013"/>
    <lineage>
        <taxon>Bacteria</taxon>
        <taxon>Pseudomonadati</taxon>
        <taxon>Bacteroidota</taxon>
        <taxon>Cytophagia</taxon>
        <taxon>Cytophagales</taxon>
        <taxon>Rhodocytophagaceae</taxon>
        <taxon>Xanthocytophaga</taxon>
    </lineage>
</organism>
<comment type="caution">
    <text evidence="1">The sequence shown here is derived from an EMBL/GenBank/DDBJ whole genome shotgun (WGS) entry which is preliminary data.</text>
</comment>
<evidence type="ECO:0000313" key="1">
    <source>
        <dbReference type="EMBL" id="MDJ1498398.1"/>
    </source>
</evidence>
<dbReference type="Proteomes" id="UP001228581">
    <property type="component" value="Unassembled WGS sequence"/>
</dbReference>
<reference evidence="1 2" key="1">
    <citation type="submission" date="2023-05" db="EMBL/GenBank/DDBJ databases">
        <authorList>
            <person name="Zhang X."/>
        </authorList>
    </citation>
    <scope>NUCLEOTIDE SEQUENCE [LARGE SCALE GENOMIC DNA]</scope>
    <source>
        <strain evidence="1 2">DM2B3-1</strain>
    </source>
</reference>
<sequence>MTKFLPYCILLFLLHSISYAQISIGFDRTFTISKEKIRDFTDEELKEIKSNTLVFFYRASDERTLPELEKALKSVWKITPLKLVPYSQADKYLNEPNYSYASISTFIHGDNSPTSSKRAVWYMLLDFWLNKPQEKIPRKSFAWVYLSTGSGIPAMSIYSPPISPSFGSYAIKAGGYYTDGFFGKGAMIDLLYKIKANPLLIKEKKIPMTDDYYKDLYTNSIILTWNIPDLKAYFAVVNDHLQAGQVRTFIHEENDANELQNLKNSTLVIPEYAFLKVGKSSKEGIDYVQATEEDREKTLSGYPYRYKILNEEKLTEAIMDSSRTTYYLIHIVNNSKTVAIVNSKTGKIIYTKGRIVLSGEHLREKDMILLKEAIDGERK</sequence>